<dbReference type="PANTHER" id="PTHR43133">
    <property type="entry name" value="RNA POLYMERASE ECF-TYPE SIGMA FACTO"/>
    <property type="match status" value="1"/>
</dbReference>
<keyword evidence="2" id="KW-0805">Transcription regulation</keyword>
<proteinExistence type="inferred from homology"/>
<evidence type="ECO:0000256" key="2">
    <source>
        <dbReference type="ARBA" id="ARBA00023015"/>
    </source>
</evidence>
<dbReference type="NCBIfam" id="TIGR02937">
    <property type="entry name" value="sigma70-ECF"/>
    <property type="match status" value="1"/>
</dbReference>
<dbReference type="CDD" id="cd06171">
    <property type="entry name" value="Sigma70_r4"/>
    <property type="match status" value="1"/>
</dbReference>
<comment type="similarity">
    <text evidence="1">Belongs to the sigma-70 factor family. ECF subfamily.</text>
</comment>
<dbReference type="EMBL" id="JACJKH010000004">
    <property type="protein sequence ID" value="MBM6743385.1"/>
    <property type="molecule type" value="Genomic_DNA"/>
</dbReference>
<name>A0ABS2EEH0_9FIRM</name>
<dbReference type="SUPFAM" id="SSF88659">
    <property type="entry name" value="Sigma3 and sigma4 domains of RNA polymerase sigma factors"/>
    <property type="match status" value="1"/>
</dbReference>
<dbReference type="PANTHER" id="PTHR43133:SF51">
    <property type="entry name" value="RNA POLYMERASE SIGMA FACTOR"/>
    <property type="match status" value="1"/>
</dbReference>
<dbReference type="InterPro" id="IPR039425">
    <property type="entry name" value="RNA_pol_sigma-70-like"/>
</dbReference>
<evidence type="ECO:0000259" key="6">
    <source>
        <dbReference type="Pfam" id="PF08281"/>
    </source>
</evidence>
<feature type="domain" description="RNA polymerase sigma-70 region 2" evidence="5">
    <location>
        <begin position="17"/>
        <end position="79"/>
    </location>
</feature>
<keyword evidence="4" id="KW-0804">Transcription</keyword>
<gene>
    <name evidence="7" type="ORF">H6A32_03550</name>
</gene>
<dbReference type="InterPro" id="IPR013325">
    <property type="entry name" value="RNA_pol_sigma_r2"/>
</dbReference>
<keyword evidence="8" id="KW-1185">Reference proteome</keyword>
<dbReference type="Pfam" id="PF08281">
    <property type="entry name" value="Sigma70_r4_2"/>
    <property type="match status" value="1"/>
</dbReference>
<dbReference type="Pfam" id="PF04542">
    <property type="entry name" value="Sigma70_r2"/>
    <property type="match status" value="1"/>
</dbReference>
<dbReference type="InterPro" id="IPR013249">
    <property type="entry name" value="RNA_pol_sigma70_r4_t2"/>
</dbReference>
<dbReference type="Gene3D" id="1.10.10.10">
    <property type="entry name" value="Winged helix-like DNA-binding domain superfamily/Winged helix DNA-binding domain"/>
    <property type="match status" value="1"/>
</dbReference>
<protein>
    <submittedName>
        <fullName evidence="7">Sigma-70 family RNA polymerase sigma factor</fullName>
    </submittedName>
</protein>
<dbReference type="SUPFAM" id="SSF88946">
    <property type="entry name" value="Sigma2 domain of RNA polymerase sigma factors"/>
    <property type="match status" value="1"/>
</dbReference>
<dbReference type="InterPro" id="IPR014284">
    <property type="entry name" value="RNA_pol_sigma-70_dom"/>
</dbReference>
<sequence length="190" mass="22704">MFRRRKTVDNERYNEIVTTYSPMVYRIALHDCRNHADAEDVMQNVFLRLYRFAPEFQSVEHLRRWLIQVTVRESRRLFAKPFRKREALLEELHPGTDTLVSGSPADLTTEEGVLADVLLLPRKYRVVIYLYYYEEYSIREIAGMLGKKESTIQTQLARARKKLKQTWEMADGKERLRYESDRRVQRNGNL</sequence>
<evidence type="ECO:0000313" key="8">
    <source>
        <dbReference type="Proteomes" id="UP000775686"/>
    </source>
</evidence>
<dbReference type="InterPro" id="IPR036388">
    <property type="entry name" value="WH-like_DNA-bd_sf"/>
</dbReference>
<dbReference type="InterPro" id="IPR013324">
    <property type="entry name" value="RNA_pol_sigma_r3/r4-like"/>
</dbReference>
<dbReference type="Gene3D" id="1.10.1740.10">
    <property type="match status" value="1"/>
</dbReference>
<organism evidence="7 8">
    <name type="scientific">Drancourtella massiliensis</name>
    <dbReference type="NCBI Taxonomy" id="1632013"/>
    <lineage>
        <taxon>Bacteria</taxon>
        <taxon>Bacillati</taxon>
        <taxon>Bacillota</taxon>
        <taxon>Clostridia</taxon>
        <taxon>Eubacteriales</taxon>
        <taxon>Oscillospiraceae</taxon>
        <taxon>Drancourtella</taxon>
    </lineage>
</organism>
<evidence type="ECO:0000259" key="5">
    <source>
        <dbReference type="Pfam" id="PF04542"/>
    </source>
</evidence>
<comment type="caution">
    <text evidence="7">The sequence shown here is derived from an EMBL/GenBank/DDBJ whole genome shotgun (WGS) entry which is preliminary data.</text>
</comment>
<dbReference type="Proteomes" id="UP000775686">
    <property type="component" value="Unassembled WGS sequence"/>
</dbReference>
<feature type="domain" description="RNA polymerase sigma factor 70 region 4 type 2" evidence="6">
    <location>
        <begin position="120"/>
        <end position="163"/>
    </location>
</feature>
<accession>A0ABS2EEH0</accession>
<keyword evidence="3" id="KW-0731">Sigma factor</keyword>
<evidence type="ECO:0000256" key="3">
    <source>
        <dbReference type="ARBA" id="ARBA00023082"/>
    </source>
</evidence>
<evidence type="ECO:0000256" key="4">
    <source>
        <dbReference type="ARBA" id="ARBA00023163"/>
    </source>
</evidence>
<evidence type="ECO:0000256" key="1">
    <source>
        <dbReference type="ARBA" id="ARBA00010641"/>
    </source>
</evidence>
<reference evidence="7 8" key="1">
    <citation type="journal article" date="2021" name="Sci. Rep.">
        <title>The distribution of antibiotic resistance genes in chicken gut microbiota commensals.</title>
        <authorList>
            <person name="Juricova H."/>
            <person name="Matiasovicova J."/>
            <person name="Kubasova T."/>
            <person name="Cejkova D."/>
            <person name="Rychlik I."/>
        </authorList>
    </citation>
    <scope>NUCLEOTIDE SEQUENCE [LARGE SCALE GENOMIC DNA]</scope>
    <source>
        <strain evidence="7 8">An770</strain>
    </source>
</reference>
<dbReference type="InterPro" id="IPR007627">
    <property type="entry name" value="RNA_pol_sigma70_r2"/>
</dbReference>
<evidence type="ECO:0000313" key="7">
    <source>
        <dbReference type="EMBL" id="MBM6743385.1"/>
    </source>
</evidence>